<proteinExistence type="predicted"/>
<dbReference type="EMBL" id="LR796595">
    <property type="protein sequence ID" value="CAB4153906.1"/>
    <property type="molecule type" value="Genomic_DNA"/>
</dbReference>
<sequence>MNKYTGVNYKRGICKYQSKVTHVGVTYFCGFFDTEIEAIKARDLCIIRNGLNVKLQILKPIKK</sequence>
<protein>
    <submittedName>
        <fullName evidence="1">Uncharacterized protein</fullName>
    </submittedName>
</protein>
<accession>A0A6J5N8V6</accession>
<organism evidence="1">
    <name type="scientific">uncultured Caudovirales phage</name>
    <dbReference type="NCBI Taxonomy" id="2100421"/>
    <lineage>
        <taxon>Viruses</taxon>
        <taxon>Duplodnaviria</taxon>
        <taxon>Heunggongvirae</taxon>
        <taxon>Uroviricota</taxon>
        <taxon>Caudoviricetes</taxon>
        <taxon>Peduoviridae</taxon>
        <taxon>Maltschvirus</taxon>
        <taxon>Maltschvirus maltsch</taxon>
    </lineage>
</organism>
<reference evidence="1" key="1">
    <citation type="submission" date="2020-04" db="EMBL/GenBank/DDBJ databases">
        <authorList>
            <person name="Chiriac C."/>
            <person name="Salcher M."/>
            <person name="Ghai R."/>
            <person name="Kavagutti S V."/>
        </authorList>
    </citation>
    <scope>NUCLEOTIDE SEQUENCE</scope>
</reference>
<evidence type="ECO:0000313" key="1">
    <source>
        <dbReference type="EMBL" id="CAB4153906.1"/>
    </source>
</evidence>
<name>A0A6J5N8V6_9CAUD</name>
<gene>
    <name evidence="1" type="ORF">UFOVP638_36</name>
</gene>